<dbReference type="PANTHER" id="PTHR37299:SF1">
    <property type="entry name" value="STAGE 0 SPORULATION PROTEIN A HOMOLOG"/>
    <property type="match status" value="1"/>
</dbReference>
<dbReference type="AlphaFoldDB" id="A0A0N8H9H8"/>
<dbReference type="EMBL" id="LGTQ01000011">
    <property type="protein sequence ID" value="KPM47412.1"/>
    <property type="molecule type" value="Genomic_DNA"/>
</dbReference>
<dbReference type="Pfam" id="PF04397">
    <property type="entry name" value="LytTR"/>
    <property type="match status" value="1"/>
</dbReference>
<dbReference type="InterPro" id="IPR046947">
    <property type="entry name" value="LytR-like"/>
</dbReference>
<evidence type="ECO:0000313" key="2">
    <source>
        <dbReference type="EMBL" id="KPM47412.1"/>
    </source>
</evidence>
<keyword evidence="3" id="KW-1185">Reference proteome</keyword>
<dbReference type="SMART" id="SM00850">
    <property type="entry name" value="LytTR"/>
    <property type="match status" value="1"/>
</dbReference>
<dbReference type="RefSeq" id="WP_055149605.1">
    <property type="nucleotide sequence ID" value="NZ_JXSZ01000011.1"/>
</dbReference>
<organism evidence="2 3">
    <name type="scientific">Jiulongibacter sediminis</name>
    <dbReference type="NCBI Taxonomy" id="1605367"/>
    <lineage>
        <taxon>Bacteria</taxon>
        <taxon>Pseudomonadati</taxon>
        <taxon>Bacteroidota</taxon>
        <taxon>Cytophagia</taxon>
        <taxon>Cytophagales</taxon>
        <taxon>Leadbetterellaceae</taxon>
        <taxon>Jiulongibacter</taxon>
    </lineage>
</organism>
<protein>
    <recommendedName>
        <fullName evidence="1">HTH LytTR-type domain-containing protein</fullName>
    </recommendedName>
</protein>
<accession>A0A0N8H9H8</accession>
<dbReference type="GO" id="GO:0003677">
    <property type="term" value="F:DNA binding"/>
    <property type="evidence" value="ECO:0007669"/>
    <property type="project" value="InterPro"/>
</dbReference>
<dbReference type="STRING" id="1605367.AFM12_14765"/>
<gene>
    <name evidence="2" type="ORF">AFM12_14765</name>
</gene>
<feature type="domain" description="HTH LytTR-type" evidence="1">
    <location>
        <begin position="1"/>
        <end position="101"/>
    </location>
</feature>
<evidence type="ECO:0000313" key="3">
    <source>
        <dbReference type="Proteomes" id="UP000050454"/>
    </source>
</evidence>
<sequence length="110" mass="12886">MKTEIHIGGRITLPEEEIILLEGHINYTNVYTKSGDIHIVATTLKLLENRVSDRFYRSHKKYIVNLKEIEEYGQTNIRLKNQKQALISRRRRQGLVMELNKIELKKAGII</sequence>
<dbReference type="PANTHER" id="PTHR37299">
    <property type="entry name" value="TRANSCRIPTIONAL REGULATOR-RELATED"/>
    <property type="match status" value="1"/>
</dbReference>
<reference evidence="2 3" key="1">
    <citation type="submission" date="2015-07" db="EMBL/GenBank/DDBJ databases">
        <title>The draft genome sequence of Leadbetterella sp. JN14-9.</title>
        <authorList>
            <person name="Liu Y."/>
            <person name="Du J."/>
            <person name="Shao Z."/>
        </authorList>
    </citation>
    <scope>NUCLEOTIDE SEQUENCE [LARGE SCALE GENOMIC DNA]</scope>
    <source>
        <strain evidence="2 3">JN14-9</strain>
    </source>
</reference>
<evidence type="ECO:0000259" key="1">
    <source>
        <dbReference type="PROSITE" id="PS50930"/>
    </source>
</evidence>
<dbReference type="PROSITE" id="PS50930">
    <property type="entry name" value="HTH_LYTTR"/>
    <property type="match status" value="1"/>
</dbReference>
<dbReference type="Proteomes" id="UP000050454">
    <property type="component" value="Unassembled WGS sequence"/>
</dbReference>
<proteinExistence type="predicted"/>
<name>A0A0N8H9H8_9BACT</name>
<dbReference type="GO" id="GO:0000156">
    <property type="term" value="F:phosphorelay response regulator activity"/>
    <property type="evidence" value="ECO:0007669"/>
    <property type="project" value="InterPro"/>
</dbReference>
<comment type="caution">
    <text evidence="2">The sequence shown here is derived from an EMBL/GenBank/DDBJ whole genome shotgun (WGS) entry which is preliminary data.</text>
</comment>
<dbReference type="InterPro" id="IPR007492">
    <property type="entry name" value="LytTR_DNA-bd_dom"/>
</dbReference>
<dbReference type="Gene3D" id="2.40.50.1020">
    <property type="entry name" value="LytTr DNA-binding domain"/>
    <property type="match status" value="1"/>
</dbReference>